<keyword evidence="3" id="KW-1185">Reference proteome</keyword>
<feature type="region of interest" description="Disordered" evidence="1">
    <location>
        <begin position="36"/>
        <end position="60"/>
    </location>
</feature>
<reference evidence="2" key="1">
    <citation type="journal article" date="2023" name="G3 (Bethesda)">
        <title>A reference genome for the long-term kleptoplast-retaining sea slug Elysia crispata morphotype clarki.</title>
        <authorList>
            <person name="Eastman K.E."/>
            <person name="Pendleton A.L."/>
            <person name="Shaikh M.A."/>
            <person name="Suttiyut T."/>
            <person name="Ogas R."/>
            <person name="Tomko P."/>
            <person name="Gavelis G."/>
            <person name="Widhalm J.R."/>
            <person name="Wisecaver J.H."/>
        </authorList>
    </citation>
    <scope>NUCLEOTIDE SEQUENCE</scope>
    <source>
        <strain evidence="2">ECLA1</strain>
    </source>
</reference>
<protein>
    <recommendedName>
        <fullName evidence="4">H15 domain-containing protein</fullName>
    </recommendedName>
</protein>
<dbReference type="AlphaFoldDB" id="A0AAE1A860"/>
<accession>A0AAE1A860</accession>
<name>A0AAE1A860_9GAST</name>
<evidence type="ECO:0000313" key="3">
    <source>
        <dbReference type="Proteomes" id="UP001283361"/>
    </source>
</evidence>
<proteinExistence type="predicted"/>
<evidence type="ECO:0000313" key="2">
    <source>
        <dbReference type="EMBL" id="KAK3782797.1"/>
    </source>
</evidence>
<evidence type="ECO:0008006" key="4">
    <source>
        <dbReference type="Google" id="ProtNLM"/>
    </source>
</evidence>
<dbReference type="Proteomes" id="UP001283361">
    <property type="component" value="Unassembled WGS sequence"/>
</dbReference>
<organism evidence="2 3">
    <name type="scientific">Elysia crispata</name>
    <name type="common">lettuce slug</name>
    <dbReference type="NCBI Taxonomy" id="231223"/>
    <lineage>
        <taxon>Eukaryota</taxon>
        <taxon>Metazoa</taxon>
        <taxon>Spiralia</taxon>
        <taxon>Lophotrochozoa</taxon>
        <taxon>Mollusca</taxon>
        <taxon>Gastropoda</taxon>
        <taxon>Heterobranchia</taxon>
        <taxon>Euthyneura</taxon>
        <taxon>Panpulmonata</taxon>
        <taxon>Sacoglossa</taxon>
        <taxon>Placobranchoidea</taxon>
        <taxon>Plakobranchidae</taxon>
        <taxon>Elysia</taxon>
    </lineage>
</organism>
<dbReference type="EMBL" id="JAWDGP010002483">
    <property type="protein sequence ID" value="KAK3782797.1"/>
    <property type="molecule type" value="Genomic_DNA"/>
</dbReference>
<gene>
    <name evidence="2" type="ORF">RRG08_002433</name>
</gene>
<feature type="compositionally biased region" description="Basic residues" evidence="1">
    <location>
        <begin position="168"/>
        <end position="187"/>
    </location>
</feature>
<sequence>MKTFSYIAAKRTKTNRNACKCHRKEPPPQAKKLANIVPLEDQNRNNTGLGTQGTGSDERAKPDLPLAVMVRLIVLALQKMADPRGSSLKDIRRFLTTVGVIEESTDMRQAMIVALKLGAIARPVWAVKAGLYGRYVQGDGIPIFAGRKSRPKKIRHRSSRWITDSAKCKKSSAKHRKVVKKHKRRKTSTSSLSHRLQRKNRKRLSFTRKRKQYRRHC</sequence>
<evidence type="ECO:0000256" key="1">
    <source>
        <dbReference type="SAM" id="MobiDB-lite"/>
    </source>
</evidence>
<feature type="region of interest" description="Disordered" evidence="1">
    <location>
        <begin position="166"/>
        <end position="203"/>
    </location>
</feature>
<comment type="caution">
    <text evidence="2">The sequence shown here is derived from an EMBL/GenBank/DDBJ whole genome shotgun (WGS) entry which is preliminary data.</text>
</comment>